<keyword evidence="2" id="KW-1133">Transmembrane helix</keyword>
<feature type="transmembrane region" description="Helical" evidence="2">
    <location>
        <begin position="76"/>
        <end position="98"/>
    </location>
</feature>
<feature type="compositionally biased region" description="Polar residues" evidence="1">
    <location>
        <begin position="1"/>
        <end position="10"/>
    </location>
</feature>
<dbReference type="AlphaFoldDB" id="A0A9P5HIK6"/>
<feature type="transmembrane region" description="Helical" evidence="2">
    <location>
        <begin position="147"/>
        <end position="170"/>
    </location>
</feature>
<feature type="compositionally biased region" description="Pro residues" evidence="1">
    <location>
        <begin position="53"/>
        <end position="63"/>
    </location>
</feature>
<gene>
    <name evidence="3" type="ORF">G7Z17_g4690</name>
</gene>
<dbReference type="OrthoDB" id="5106854at2759"/>
<sequence>MTTWLASPTPRTRVLSPPATPPPPNEPVYDPAVTSAAEPQLPAPEHSTLETTPAPPATNTPPPDLKLTGWRSIVDGWLTLFAIVFPWACGMIISWMPLTKISLNDARGSSLIMVSIIASTIEVSSIFLWGFGVMVQACIDPAYEYSNGVISVIWMIFIMVDPIVTGGYVWSTVDSDPCKDDPDPDSAQCRVGDTLIRGIGVFRVFVVFTIFCLSLQLCDCLRKKFKAQQWREQQQRQNSGV</sequence>
<keyword evidence="4" id="KW-1185">Reference proteome</keyword>
<reference evidence="3" key="1">
    <citation type="submission" date="2020-03" db="EMBL/GenBank/DDBJ databases">
        <title>Draft Genome Sequence of Cylindrodendrum hubeiense.</title>
        <authorList>
            <person name="Buettner E."/>
            <person name="Kellner H."/>
        </authorList>
    </citation>
    <scope>NUCLEOTIDE SEQUENCE</scope>
    <source>
        <strain evidence="3">IHI 201604</strain>
    </source>
</reference>
<dbReference type="Proteomes" id="UP000722485">
    <property type="component" value="Unassembled WGS sequence"/>
</dbReference>
<comment type="caution">
    <text evidence="3">The sequence shown here is derived from an EMBL/GenBank/DDBJ whole genome shotgun (WGS) entry which is preliminary data.</text>
</comment>
<dbReference type="EMBL" id="JAANBB010000070">
    <property type="protein sequence ID" value="KAF7551875.1"/>
    <property type="molecule type" value="Genomic_DNA"/>
</dbReference>
<evidence type="ECO:0000256" key="2">
    <source>
        <dbReference type="SAM" id="Phobius"/>
    </source>
</evidence>
<evidence type="ECO:0000313" key="4">
    <source>
        <dbReference type="Proteomes" id="UP000722485"/>
    </source>
</evidence>
<feature type="transmembrane region" description="Helical" evidence="2">
    <location>
        <begin position="110"/>
        <end position="135"/>
    </location>
</feature>
<proteinExistence type="predicted"/>
<evidence type="ECO:0000256" key="1">
    <source>
        <dbReference type="SAM" id="MobiDB-lite"/>
    </source>
</evidence>
<accession>A0A9P5HIK6</accession>
<feature type="transmembrane region" description="Helical" evidence="2">
    <location>
        <begin position="200"/>
        <end position="221"/>
    </location>
</feature>
<keyword evidence="2" id="KW-0812">Transmembrane</keyword>
<keyword evidence="2" id="KW-0472">Membrane</keyword>
<feature type="region of interest" description="Disordered" evidence="1">
    <location>
        <begin position="1"/>
        <end position="63"/>
    </location>
</feature>
<name>A0A9P5HIK6_9HYPO</name>
<protein>
    <submittedName>
        <fullName evidence="3">Uncharacterized protein</fullName>
    </submittedName>
</protein>
<organism evidence="3 4">
    <name type="scientific">Cylindrodendrum hubeiense</name>
    <dbReference type="NCBI Taxonomy" id="595255"/>
    <lineage>
        <taxon>Eukaryota</taxon>
        <taxon>Fungi</taxon>
        <taxon>Dikarya</taxon>
        <taxon>Ascomycota</taxon>
        <taxon>Pezizomycotina</taxon>
        <taxon>Sordariomycetes</taxon>
        <taxon>Hypocreomycetidae</taxon>
        <taxon>Hypocreales</taxon>
        <taxon>Nectriaceae</taxon>
        <taxon>Cylindrodendrum</taxon>
    </lineage>
</organism>
<evidence type="ECO:0000313" key="3">
    <source>
        <dbReference type="EMBL" id="KAF7551875.1"/>
    </source>
</evidence>